<gene>
    <name evidence="3" type="ORF">FH972_010304</name>
</gene>
<organism evidence="3 4">
    <name type="scientific">Carpinus fangiana</name>
    <dbReference type="NCBI Taxonomy" id="176857"/>
    <lineage>
        <taxon>Eukaryota</taxon>
        <taxon>Viridiplantae</taxon>
        <taxon>Streptophyta</taxon>
        <taxon>Embryophyta</taxon>
        <taxon>Tracheophyta</taxon>
        <taxon>Spermatophyta</taxon>
        <taxon>Magnoliopsida</taxon>
        <taxon>eudicotyledons</taxon>
        <taxon>Gunneridae</taxon>
        <taxon>Pentapetalae</taxon>
        <taxon>rosids</taxon>
        <taxon>fabids</taxon>
        <taxon>Fagales</taxon>
        <taxon>Betulaceae</taxon>
        <taxon>Carpinus</taxon>
    </lineage>
</organism>
<dbReference type="Proteomes" id="UP000327013">
    <property type="component" value="Chromosome 4"/>
</dbReference>
<keyword evidence="4" id="KW-1185">Reference proteome</keyword>
<proteinExistence type="predicted"/>
<dbReference type="AlphaFoldDB" id="A0A660KPV9"/>
<dbReference type="Pfam" id="PF14966">
    <property type="entry name" value="DNA_repr_REX1B"/>
    <property type="match status" value="1"/>
</dbReference>
<dbReference type="EMBL" id="CM017324">
    <property type="protein sequence ID" value="KAE8037740.1"/>
    <property type="molecule type" value="Genomic_DNA"/>
</dbReference>
<feature type="coiled-coil region" evidence="1">
    <location>
        <begin position="145"/>
        <end position="172"/>
    </location>
</feature>
<evidence type="ECO:0000313" key="4">
    <source>
        <dbReference type="Proteomes" id="UP000327013"/>
    </source>
</evidence>
<evidence type="ECO:0000313" key="3">
    <source>
        <dbReference type="EMBL" id="KAE8037740.1"/>
    </source>
</evidence>
<dbReference type="InterPro" id="IPR039491">
    <property type="entry name" value="REX1-B"/>
</dbReference>
<dbReference type="OrthoDB" id="434723at2759"/>
<reference evidence="3 4" key="1">
    <citation type="submission" date="2019-06" db="EMBL/GenBank/DDBJ databases">
        <title>A chromosomal-level reference genome of Carpinus fangiana (Coryloideae, Betulaceae).</title>
        <authorList>
            <person name="Yang X."/>
            <person name="Wang Z."/>
            <person name="Zhang L."/>
            <person name="Hao G."/>
            <person name="Liu J."/>
            <person name="Yang Y."/>
        </authorList>
    </citation>
    <scope>NUCLEOTIDE SEQUENCE [LARGE SCALE GENOMIC DNA]</scope>
    <source>
        <strain evidence="3">Cfa_2016G</strain>
        <tissue evidence="3">Leaf</tissue>
    </source>
</reference>
<sequence>MMELLGYKRVQQRRSWQQEWEQQDSKERELDSFKKRGERFDQLWRKTDEEAFDQLMSSMEKFRRALEQRDKSVSFDTMEANFEDEDPNSSELVHREIESMELEKREEILSKVEDSDDGKRNSLESLELENAHVHQIPQTVANVPKEFENQEVAKEEKRLKKWEEAQTEQAREFQILQPSQKELSISESIQVKSSQEDSSQENVLQSESTPDANCQMGSVKLLPCTQSYMSSKVGAACLKSEVTDELIGPRSHSIKVIDEAVSRKHNGKTYPDEDYVFDKMLESEIVLMRDMCWNYEWWVFKIGWMQKTVQQAEIESWSSFVFQYLKEDEVHVFYLKHRWRWKIIGGILWNGHAGAAPESARCSATVNKTKVFGRGKRGNKPCRRFGEYMVSGGELPYQQLRSEITVEPLFLEMESLFLSHDYPDYSRVDLAQLLRAIQAQEKQKLHLKVTIQGVKEGWSSSEP</sequence>
<accession>A0A660KPV9</accession>
<evidence type="ECO:0000256" key="1">
    <source>
        <dbReference type="SAM" id="Coils"/>
    </source>
</evidence>
<evidence type="ECO:0000256" key="2">
    <source>
        <dbReference type="SAM" id="MobiDB-lite"/>
    </source>
</evidence>
<protein>
    <submittedName>
        <fullName evidence="3">Uncharacterized protein</fullName>
    </submittedName>
</protein>
<feature type="region of interest" description="Disordered" evidence="2">
    <location>
        <begin position="188"/>
        <end position="210"/>
    </location>
</feature>
<name>A0A660KPV9_9ROSI</name>
<keyword evidence="1" id="KW-0175">Coiled coil</keyword>